<dbReference type="SUPFAM" id="SSF53335">
    <property type="entry name" value="S-adenosyl-L-methionine-dependent methyltransferases"/>
    <property type="match status" value="1"/>
</dbReference>
<sequence>MSGPMTFLPSDGSPDSEQWRSRVREGAQALGIAVTDRHLESFSLHAEELARWNRTVNLTAITDPAESAEKHFLDSIVPATFIPPDGTLLDIGTGAGFPGIPLKVVFPSLDLTLLDSALKRVTFLLQVLRLLGLERTIVLHRRMEQMERPPAARPFDTIICRAFTALPAFVAAALPLLSEKGQLIAMKGGGYKKELDTLKHQSFSGPAGEPAFASDRFDIRIHEYHLPFSKARRALIILKKQRPPGV</sequence>
<proteinExistence type="inferred from homology"/>
<dbReference type="STRING" id="96561.Dole_1192"/>
<feature type="binding site" evidence="6">
    <location>
        <position position="161"/>
    </location>
    <ligand>
        <name>S-adenosyl-L-methionine</name>
        <dbReference type="ChEBI" id="CHEBI:59789"/>
    </ligand>
</feature>
<comment type="caution">
    <text evidence="6">Lacks conserved residue(s) required for the propagation of feature annotation.</text>
</comment>
<dbReference type="GO" id="GO:0070043">
    <property type="term" value="F:rRNA (guanine-N7-)-methyltransferase activity"/>
    <property type="evidence" value="ECO:0007669"/>
    <property type="project" value="UniProtKB-UniRule"/>
</dbReference>
<dbReference type="AlphaFoldDB" id="A8ZXP0"/>
<dbReference type="HOGENOM" id="CLU_065341_0_0_7"/>
<evidence type="ECO:0000313" key="7">
    <source>
        <dbReference type="EMBL" id="ABW66998.1"/>
    </source>
</evidence>
<keyword evidence="4 6" id="KW-0808">Transferase</keyword>
<dbReference type="OrthoDB" id="9808773at2"/>
<evidence type="ECO:0000313" key="8">
    <source>
        <dbReference type="Proteomes" id="UP000008561"/>
    </source>
</evidence>
<keyword evidence="8" id="KW-1185">Reference proteome</keyword>
<dbReference type="RefSeq" id="WP_012174616.1">
    <property type="nucleotide sequence ID" value="NC_009943.1"/>
</dbReference>
<dbReference type="KEGG" id="dol:Dole_1192"/>
<evidence type="ECO:0000256" key="4">
    <source>
        <dbReference type="ARBA" id="ARBA00022679"/>
    </source>
</evidence>
<evidence type="ECO:0000256" key="5">
    <source>
        <dbReference type="ARBA" id="ARBA00022691"/>
    </source>
</evidence>
<keyword evidence="3 6" id="KW-0489">Methyltransferase</keyword>
<comment type="similarity">
    <text evidence="6">Belongs to the methyltransferase superfamily. RNA methyltransferase RsmG family.</text>
</comment>
<evidence type="ECO:0000256" key="2">
    <source>
        <dbReference type="ARBA" id="ARBA00022552"/>
    </source>
</evidence>
<keyword evidence="1 6" id="KW-0963">Cytoplasm</keyword>
<comment type="subcellular location">
    <subcellularLocation>
        <location evidence="6">Cytoplasm</location>
    </subcellularLocation>
</comment>
<dbReference type="EMBL" id="CP000859">
    <property type="protein sequence ID" value="ABW66998.1"/>
    <property type="molecule type" value="Genomic_DNA"/>
</dbReference>
<dbReference type="EC" id="2.1.1.-" evidence="6"/>
<accession>A8ZXP0</accession>
<dbReference type="eggNOG" id="COG0357">
    <property type="taxonomic scope" value="Bacteria"/>
</dbReference>
<dbReference type="Proteomes" id="UP000008561">
    <property type="component" value="Chromosome"/>
</dbReference>
<evidence type="ECO:0000256" key="3">
    <source>
        <dbReference type="ARBA" id="ARBA00022603"/>
    </source>
</evidence>
<organism evidence="7 8">
    <name type="scientific">Desulfosudis oleivorans (strain DSM 6200 / JCM 39069 / Hxd3)</name>
    <name type="common">Desulfococcus oleovorans</name>
    <dbReference type="NCBI Taxonomy" id="96561"/>
    <lineage>
        <taxon>Bacteria</taxon>
        <taxon>Pseudomonadati</taxon>
        <taxon>Thermodesulfobacteriota</taxon>
        <taxon>Desulfobacteria</taxon>
        <taxon>Desulfobacterales</taxon>
        <taxon>Desulfosudaceae</taxon>
        <taxon>Desulfosudis</taxon>
    </lineage>
</organism>
<reference evidence="7 8" key="1">
    <citation type="submission" date="2007-10" db="EMBL/GenBank/DDBJ databases">
        <title>Complete sequence of Desulfococcus oleovorans Hxd3.</title>
        <authorList>
            <consortium name="US DOE Joint Genome Institute"/>
            <person name="Copeland A."/>
            <person name="Lucas S."/>
            <person name="Lapidus A."/>
            <person name="Barry K."/>
            <person name="Glavina del Rio T."/>
            <person name="Dalin E."/>
            <person name="Tice H."/>
            <person name="Pitluck S."/>
            <person name="Kiss H."/>
            <person name="Brettin T."/>
            <person name="Bruce D."/>
            <person name="Detter J.C."/>
            <person name="Han C."/>
            <person name="Schmutz J."/>
            <person name="Larimer F."/>
            <person name="Land M."/>
            <person name="Hauser L."/>
            <person name="Kyrpides N."/>
            <person name="Kim E."/>
            <person name="Wawrik B."/>
            <person name="Richardson P."/>
        </authorList>
    </citation>
    <scope>NUCLEOTIDE SEQUENCE [LARGE SCALE GENOMIC DNA]</scope>
    <source>
        <strain evidence="8">DSM 6200 / JCM 39069 / Hxd3</strain>
    </source>
</reference>
<dbReference type="HAMAP" id="MF_00074">
    <property type="entry name" value="16SrRNA_methyltr_G"/>
    <property type="match status" value="1"/>
</dbReference>
<evidence type="ECO:0000256" key="1">
    <source>
        <dbReference type="ARBA" id="ARBA00022490"/>
    </source>
</evidence>
<protein>
    <recommendedName>
        <fullName evidence="6">Ribosomal RNA small subunit methyltransferase G</fullName>
        <ecNumber evidence="6">2.1.1.-</ecNumber>
    </recommendedName>
    <alternativeName>
        <fullName evidence="6">16S rRNA 7-methylguanosine methyltransferase</fullName>
        <shortName evidence="6">16S rRNA m7G methyltransferase</shortName>
    </alternativeName>
</protein>
<dbReference type="Pfam" id="PF02527">
    <property type="entry name" value="GidB"/>
    <property type="match status" value="1"/>
</dbReference>
<keyword evidence="2 6" id="KW-0698">rRNA processing</keyword>
<feature type="binding site" evidence="6">
    <location>
        <position position="97"/>
    </location>
    <ligand>
        <name>S-adenosyl-L-methionine</name>
        <dbReference type="ChEBI" id="CHEBI:59789"/>
    </ligand>
</feature>
<dbReference type="Gene3D" id="3.40.50.150">
    <property type="entry name" value="Vaccinia Virus protein VP39"/>
    <property type="match status" value="1"/>
</dbReference>
<dbReference type="InterPro" id="IPR003682">
    <property type="entry name" value="rRNA_ssu_MeTfrase_G"/>
</dbReference>
<dbReference type="PANTHER" id="PTHR31760">
    <property type="entry name" value="S-ADENOSYL-L-METHIONINE-DEPENDENT METHYLTRANSFERASES SUPERFAMILY PROTEIN"/>
    <property type="match status" value="1"/>
</dbReference>
<dbReference type="InterPro" id="IPR029063">
    <property type="entry name" value="SAM-dependent_MTases_sf"/>
</dbReference>
<dbReference type="NCBIfam" id="TIGR00138">
    <property type="entry name" value="rsmG_gidB"/>
    <property type="match status" value="1"/>
</dbReference>
<evidence type="ECO:0000256" key="6">
    <source>
        <dbReference type="HAMAP-Rule" id="MF_00074"/>
    </source>
</evidence>
<feature type="binding site" evidence="6">
    <location>
        <position position="92"/>
    </location>
    <ligand>
        <name>S-adenosyl-L-methionine</name>
        <dbReference type="ChEBI" id="CHEBI:59789"/>
    </ligand>
</feature>
<dbReference type="GO" id="GO:0005829">
    <property type="term" value="C:cytosol"/>
    <property type="evidence" value="ECO:0007669"/>
    <property type="project" value="TreeGrafter"/>
</dbReference>
<gene>
    <name evidence="6" type="primary">rsmG</name>
    <name evidence="7" type="ordered locus">Dole_1192</name>
</gene>
<comment type="function">
    <text evidence="6">Specifically methylates the N7 position of a guanine in 16S rRNA.</text>
</comment>
<dbReference type="PANTHER" id="PTHR31760:SF0">
    <property type="entry name" value="S-ADENOSYL-L-METHIONINE-DEPENDENT METHYLTRANSFERASES SUPERFAMILY PROTEIN"/>
    <property type="match status" value="1"/>
</dbReference>
<name>A8ZXP0_DESOH</name>
<keyword evidence="5 6" id="KW-0949">S-adenosyl-L-methionine</keyword>